<comment type="caution">
    <text evidence="1">The sequence shown here is derived from an EMBL/GenBank/DDBJ whole genome shotgun (WGS) entry which is preliminary data.</text>
</comment>
<protein>
    <submittedName>
        <fullName evidence="1">Uncharacterized protein</fullName>
    </submittedName>
</protein>
<evidence type="ECO:0000313" key="2">
    <source>
        <dbReference type="Proteomes" id="UP000324738"/>
    </source>
</evidence>
<organism evidence="1 2">
    <name type="scientific">Aureimonas fodinaquatilis</name>
    <dbReference type="NCBI Taxonomy" id="2565783"/>
    <lineage>
        <taxon>Bacteria</taxon>
        <taxon>Pseudomonadati</taxon>
        <taxon>Pseudomonadota</taxon>
        <taxon>Alphaproteobacteria</taxon>
        <taxon>Hyphomicrobiales</taxon>
        <taxon>Aurantimonadaceae</taxon>
        <taxon>Aureimonas</taxon>
    </lineage>
</organism>
<dbReference type="RefSeq" id="WP_149300099.1">
    <property type="nucleotide sequence ID" value="NZ_VTWH01000002.1"/>
</dbReference>
<reference evidence="1 2" key="1">
    <citation type="submission" date="2019-08" db="EMBL/GenBank/DDBJ databases">
        <title>Aureimonas fodiniaquatilis sp. nov., isolated from a coal mine wastewater.</title>
        <authorList>
            <person name="Kim W."/>
        </authorList>
    </citation>
    <scope>NUCLEOTIDE SEQUENCE [LARGE SCALE GENOMIC DNA]</scope>
    <source>
        <strain evidence="1 2">CAU 1482</strain>
    </source>
</reference>
<dbReference type="AlphaFoldDB" id="A0A5B0DY35"/>
<dbReference type="OrthoDB" id="7907803at2"/>
<dbReference type="EMBL" id="VTWH01000002">
    <property type="protein sequence ID" value="KAA0970795.1"/>
    <property type="molecule type" value="Genomic_DNA"/>
</dbReference>
<keyword evidence="2" id="KW-1185">Reference proteome</keyword>
<gene>
    <name evidence="1" type="ORF">FPY71_09985</name>
</gene>
<name>A0A5B0DY35_9HYPH</name>
<sequence>MAVTTPAPSVVPGFEYAVRVAVSSAEPVFPEACELRADVRRFSYSTDRIADLTTDNGGLLRIDDETVEIRISAVQTASISGCSVVLDLVRTDVQPENYLYLRLSLPVMSPITRGHP</sequence>
<proteinExistence type="predicted"/>
<dbReference type="Proteomes" id="UP000324738">
    <property type="component" value="Unassembled WGS sequence"/>
</dbReference>
<evidence type="ECO:0000313" key="1">
    <source>
        <dbReference type="EMBL" id="KAA0970795.1"/>
    </source>
</evidence>
<accession>A0A5B0DY35</accession>